<dbReference type="CDD" id="cd03416">
    <property type="entry name" value="CbiX_SirB_N"/>
    <property type="match status" value="1"/>
</dbReference>
<dbReference type="SUPFAM" id="SSF53800">
    <property type="entry name" value="Chelatase"/>
    <property type="match status" value="1"/>
</dbReference>
<reference evidence="3" key="1">
    <citation type="submission" date="2020-03" db="EMBL/GenBank/DDBJ databases">
        <title>Draft sequencing of Calidifontibacter sp. DB0510.</title>
        <authorList>
            <person name="Kim D.-U."/>
        </authorList>
    </citation>
    <scope>NUCLEOTIDE SEQUENCE</scope>
    <source>
        <strain evidence="3">DB0510</strain>
    </source>
</reference>
<dbReference type="EMBL" id="JAAOIV010000012">
    <property type="protein sequence ID" value="NHN57133.1"/>
    <property type="molecule type" value="Genomic_DNA"/>
</dbReference>
<keyword evidence="4" id="KW-1185">Reference proteome</keyword>
<comment type="caution">
    <text evidence="3">The sequence shown here is derived from an EMBL/GenBank/DDBJ whole genome shotgun (WGS) entry which is preliminary data.</text>
</comment>
<sequence length="230" mass="24011">MKPLLVLTAHGTDDPAGRQVVRDLTHAVSIARPDLDVRDAYVDVQSPYVATVVASRPDADVTVVPLLLSSGYHLSTDIAEAVADGEHSRHTGPLGPHPLLAEILHDRLREAGAGSEDAVVLAAAGSSRPEGVADAQAMAAQLQALWTGPVTVGFCSAAQPSVADAVAMARARGARRVAVAAYLLGPGFFHRRLEQSGADLITAPLGADPRIVRLVLHRYDDAVGLARVHG</sequence>
<evidence type="ECO:0000313" key="4">
    <source>
        <dbReference type="Proteomes" id="UP000744769"/>
    </source>
</evidence>
<accession>A0A967B407</accession>
<dbReference type="GO" id="GO:0046872">
    <property type="term" value="F:metal ion binding"/>
    <property type="evidence" value="ECO:0007669"/>
    <property type="project" value="UniProtKB-KW"/>
</dbReference>
<keyword evidence="1" id="KW-0479">Metal-binding</keyword>
<keyword evidence="2" id="KW-0456">Lyase</keyword>
<evidence type="ECO:0000256" key="1">
    <source>
        <dbReference type="ARBA" id="ARBA00022723"/>
    </source>
</evidence>
<dbReference type="InterPro" id="IPR050963">
    <property type="entry name" value="Sirohydro_Cobaltochel/CbiX"/>
</dbReference>
<dbReference type="AlphaFoldDB" id="A0A967B407"/>
<dbReference type="PANTHER" id="PTHR33542:SF5">
    <property type="entry name" value="FERROCHELATASE CHE1"/>
    <property type="match status" value="1"/>
</dbReference>
<dbReference type="Pfam" id="PF01903">
    <property type="entry name" value="CbiX"/>
    <property type="match status" value="2"/>
</dbReference>
<name>A0A967B407_9MICO</name>
<dbReference type="Gene3D" id="3.40.50.1400">
    <property type="match status" value="2"/>
</dbReference>
<dbReference type="PANTHER" id="PTHR33542">
    <property type="entry name" value="SIROHYDROCHLORIN FERROCHELATASE, CHLOROPLASTIC"/>
    <property type="match status" value="1"/>
</dbReference>
<dbReference type="InterPro" id="IPR002762">
    <property type="entry name" value="CbiX-like"/>
</dbReference>
<evidence type="ECO:0000256" key="2">
    <source>
        <dbReference type="ARBA" id="ARBA00023239"/>
    </source>
</evidence>
<protein>
    <submittedName>
        <fullName evidence="3">Sirohydrochlorin chelatase</fullName>
    </submittedName>
</protein>
<gene>
    <name evidence="3" type="ORF">G9U51_15285</name>
</gene>
<organism evidence="3 4">
    <name type="scientific">Metallococcus carri</name>
    <dbReference type="NCBI Taxonomy" id="1656884"/>
    <lineage>
        <taxon>Bacteria</taxon>
        <taxon>Bacillati</taxon>
        <taxon>Actinomycetota</taxon>
        <taxon>Actinomycetes</taxon>
        <taxon>Micrococcales</taxon>
        <taxon>Dermacoccaceae</taxon>
        <taxon>Metallococcus</taxon>
    </lineage>
</organism>
<dbReference type="Proteomes" id="UP000744769">
    <property type="component" value="Unassembled WGS sequence"/>
</dbReference>
<dbReference type="RefSeq" id="WP_166198079.1">
    <property type="nucleotide sequence ID" value="NZ_JAAOIV010000012.1"/>
</dbReference>
<dbReference type="GO" id="GO:0016829">
    <property type="term" value="F:lyase activity"/>
    <property type="evidence" value="ECO:0007669"/>
    <property type="project" value="UniProtKB-KW"/>
</dbReference>
<evidence type="ECO:0000313" key="3">
    <source>
        <dbReference type="EMBL" id="NHN57133.1"/>
    </source>
</evidence>
<proteinExistence type="predicted"/>